<dbReference type="EC" id="2.4.-.-" evidence="3"/>
<proteinExistence type="predicted"/>
<dbReference type="PANTHER" id="PTHR12526:SF636">
    <property type="entry name" value="BLL3647 PROTEIN"/>
    <property type="match status" value="1"/>
</dbReference>
<dbReference type="Gene3D" id="3.40.50.2000">
    <property type="entry name" value="Glycogen Phosphorylase B"/>
    <property type="match status" value="2"/>
</dbReference>
<name>A0ABU5IAK5_9BURK</name>
<protein>
    <submittedName>
        <fullName evidence="3">Glycosyltransferase</fullName>
        <ecNumber evidence="3">2.4.-.-</ecNumber>
    </submittedName>
</protein>
<dbReference type="InterPro" id="IPR028098">
    <property type="entry name" value="Glyco_trans_4-like_N"/>
</dbReference>
<dbReference type="EMBL" id="JAXOJX010000002">
    <property type="protein sequence ID" value="MDZ5455570.1"/>
    <property type="molecule type" value="Genomic_DNA"/>
</dbReference>
<dbReference type="PANTHER" id="PTHR12526">
    <property type="entry name" value="GLYCOSYLTRANSFERASE"/>
    <property type="match status" value="1"/>
</dbReference>
<feature type="domain" description="Glycosyl transferase family 1" evidence="1">
    <location>
        <begin position="184"/>
        <end position="340"/>
    </location>
</feature>
<dbReference type="SUPFAM" id="SSF53756">
    <property type="entry name" value="UDP-Glycosyltransferase/glycogen phosphorylase"/>
    <property type="match status" value="1"/>
</dbReference>
<evidence type="ECO:0000259" key="2">
    <source>
        <dbReference type="Pfam" id="PF13439"/>
    </source>
</evidence>
<evidence type="ECO:0000313" key="3">
    <source>
        <dbReference type="EMBL" id="MDZ5455570.1"/>
    </source>
</evidence>
<dbReference type="InterPro" id="IPR001296">
    <property type="entry name" value="Glyco_trans_1"/>
</dbReference>
<feature type="domain" description="Glycosyltransferase subfamily 4-like N-terminal" evidence="2">
    <location>
        <begin position="14"/>
        <end position="170"/>
    </location>
</feature>
<gene>
    <name evidence="3" type="ORF">SM757_03185</name>
</gene>
<evidence type="ECO:0000313" key="4">
    <source>
        <dbReference type="Proteomes" id="UP001293718"/>
    </source>
</evidence>
<organism evidence="3 4">
    <name type="scientific">Azohydromonas lata</name>
    <dbReference type="NCBI Taxonomy" id="45677"/>
    <lineage>
        <taxon>Bacteria</taxon>
        <taxon>Pseudomonadati</taxon>
        <taxon>Pseudomonadota</taxon>
        <taxon>Betaproteobacteria</taxon>
        <taxon>Burkholderiales</taxon>
        <taxon>Sphaerotilaceae</taxon>
        <taxon>Azohydromonas</taxon>
    </lineage>
</organism>
<keyword evidence="3" id="KW-0328">Glycosyltransferase</keyword>
<dbReference type="GO" id="GO:0016757">
    <property type="term" value="F:glycosyltransferase activity"/>
    <property type="evidence" value="ECO:0007669"/>
    <property type="project" value="UniProtKB-KW"/>
</dbReference>
<reference evidence="3 4" key="1">
    <citation type="submission" date="2023-11" db="EMBL/GenBank/DDBJ databases">
        <title>Draft genome of Azohydromonas lata strain H1 (DSM1123), a polyhydroxyalkanoate producer.</title>
        <authorList>
            <person name="Traversa D."/>
            <person name="D'Addabbo P."/>
            <person name="Pazzani C."/>
            <person name="Manzari C."/>
            <person name="Chiara M."/>
            <person name="Scrascia M."/>
        </authorList>
    </citation>
    <scope>NUCLEOTIDE SEQUENCE [LARGE SCALE GENOMIC DNA]</scope>
    <source>
        <strain evidence="3 4">H1</strain>
    </source>
</reference>
<sequence length="364" mass="39735">MKVLHIINGEYYAGAEKVQDLLALGLTELGHEINFVCFKPDKFPALRSGKEISLYKMPMRHRFDFGCARQVARLAREGGFELLHSHSPRGAMIGRIASLLAGVPMVHHVHSPAARDTEAAFMNRVNSVVERWSAASIQALIPVSRSLERYLVEQGFSPRRIFTVPNGVPTPGPLPVRPTPAGTWRIGAVALFRPRKGMEVLLKAAAHLLRQGRTLRVVAIGGFETPAYEQEIKALADSLGISEHVDWLGFTRDVNQALAQLDVMVLPSLYGEGMPMAVLEAMAVGVPVVASDVEGIPEVLEHGRTGLVVPPANDQALAGELAALMDGRHDWAQLRQQAYQLQSERYSSSSMARAVSDVYAQVLA</sequence>
<accession>A0ABU5IAK5</accession>
<keyword evidence="3" id="KW-0808">Transferase</keyword>
<evidence type="ECO:0000259" key="1">
    <source>
        <dbReference type="Pfam" id="PF00534"/>
    </source>
</evidence>
<comment type="caution">
    <text evidence="3">The sequence shown here is derived from an EMBL/GenBank/DDBJ whole genome shotgun (WGS) entry which is preliminary data.</text>
</comment>
<dbReference type="Proteomes" id="UP001293718">
    <property type="component" value="Unassembled WGS sequence"/>
</dbReference>
<dbReference type="Pfam" id="PF00534">
    <property type="entry name" value="Glycos_transf_1"/>
    <property type="match status" value="1"/>
</dbReference>
<keyword evidence="4" id="KW-1185">Reference proteome</keyword>
<dbReference type="RefSeq" id="WP_322464329.1">
    <property type="nucleotide sequence ID" value="NZ_JAXOJX010000002.1"/>
</dbReference>
<dbReference type="Pfam" id="PF13439">
    <property type="entry name" value="Glyco_transf_4"/>
    <property type="match status" value="1"/>
</dbReference>